<comment type="caution">
    <text evidence="1">The sequence shown here is derived from an EMBL/GenBank/DDBJ whole genome shotgun (WGS) entry which is preliminary data.</text>
</comment>
<evidence type="ECO:0000313" key="2">
    <source>
        <dbReference type="Proteomes" id="UP000647133"/>
    </source>
</evidence>
<keyword evidence="2" id="KW-1185">Reference proteome</keyword>
<evidence type="ECO:0000313" key="1">
    <source>
        <dbReference type="EMBL" id="MBD8487743.1"/>
    </source>
</evidence>
<name>A0ABR9AIR3_9BACT</name>
<gene>
    <name evidence="1" type="ORF">IFO69_03175</name>
</gene>
<dbReference type="RefSeq" id="WP_192008172.1">
    <property type="nucleotide sequence ID" value="NZ_JACYTQ010000001.1"/>
</dbReference>
<dbReference type="PROSITE" id="PS51257">
    <property type="entry name" value="PROKAR_LIPOPROTEIN"/>
    <property type="match status" value="1"/>
</dbReference>
<reference evidence="1 2" key="1">
    <citation type="submission" date="2020-09" db="EMBL/GenBank/DDBJ databases">
        <title>Echinicola sp. CAU 1574 isolated from sand of Sido Beach.</title>
        <authorList>
            <person name="Kim W."/>
        </authorList>
    </citation>
    <scope>NUCLEOTIDE SEQUENCE [LARGE SCALE GENOMIC DNA]</scope>
    <source>
        <strain evidence="1 2">CAU 1574</strain>
    </source>
</reference>
<dbReference type="EMBL" id="JACYTQ010000001">
    <property type="protein sequence ID" value="MBD8487743.1"/>
    <property type="molecule type" value="Genomic_DNA"/>
</dbReference>
<protein>
    <recommendedName>
        <fullName evidence="3">PepSY domain-containing protein</fullName>
    </recommendedName>
</protein>
<evidence type="ECO:0008006" key="3">
    <source>
        <dbReference type="Google" id="ProtNLM"/>
    </source>
</evidence>
<organism evidence="1 2">
    <name type="scientific">Echinicola arenosa</name>
    <dbReference type="NCBI Taxonomy" id="2774144"/>
    <lineage>
        <taxon>Bacteria</taxon>
        <taxon>Pseudomonadati</taxon>
        <taxon>Bacteroidota</taxon>
        <taxon>Cytophagia</taxon>
        <taxon>Cytophagales</taxon>
        <taxon>Cyclobacteriaceae</taxon>
        <taxon>Echinicola</taxon>
    </lineage>
</organism>
<dbReference type="Proteomes" id="UP000647133">
    <property type="component" value="Unassembled WGS sequence"/>
</dbReference>
<proteinExistence type="predicted"/>
<sequence length="126" mass="14144">MKMKKLLYLMIVPVCMITSCGGQQSGEEKEDDAVANEVIEPMPDIDGMSELQTPSEEVEQMEVSFEELPEAVTKKVKEDSLLSLMEMKKASKVTIGEKVYYDLTFKTEDSEELMVSIDSDGNVIEH</sequence>
<accession>A0ABR9AIR3</accession>